<reference evidence="1 2" key="1">
    <citation type="submission" date="2019-11" db="EMBL/GenBank/DDBJ databases">
        <authorList>
            <person name="Jiao W.-B."/>
            <person name="Schneeberger K."/>
        </authorList>
    </citation>
    <scope>NUCLEOTIDE SEQUENCE [LARGE SCALE GENOMIC DNA]</scope>
    <source>
        <strain evidence="2">cv. An-1</strain>
    </source>
</reference>
<protein>
    <submittedName>
        <fullName evidence="1">Uncharacterized protein</fullName>
    </submittedName>
</protein>
<gene>
    <name evidence="1" type="ORF">AN1_LOCUS17606</name>
</gene>
<dbReference type="EMBL" id="CACRSJ010000109">
    <property type="protein sequence ID" value="VYS62179.1"/>
    <property type="molecule type" value="Genomic_DNA"/>
</dbReference>
<evidence type="ECO:0000313" key="2">
    <source>
        <dbReference type="Proteomes" id="UP000426265"/>
    </source>
</evidence>
<dbReference type="AlphaFoldDB" id="A0A654FMY1"/>
<name>A0A654FMY1_ARATH</name>
<sequence length="60" mass="7071">MHAHHRNFISNCISVSDPRRYNSNPVQKLAIQCIWYYNSRLYTSSLPRQDDKSSNQADRS</sequence>
<accession>A0A654FMY1</accession>
<proteinExistence type="predicted"/>
<dbReference type="Proteomes" id="UP000426265">
    <property type="component" value="Unassembled WGS sequence"/>
</dbReference>
<organism evidence="1 2">
    <name type="scientific">Arabidopsis thaliana</name>
    <name type="common">Mouse-ear cress</name>
    <dbReference type="NCBI Taxonomy" id="3702"/>
    <lineage>
        <taxon>Eukaryota</taxon>
        <taxon>Viridiplantae</taxon>
        <taxon>Streptophyta</taxon>
        <taxon>Embryophyta</taxon>
        <taxon>Tracheophyta</taxon>
        <taxon>Spermatophyta</taxon>
        <taxon>Magnoliopsida</taxon>
        <taxon>eudicotyledons</taxon>
        <taxon>Gunneridae</taxon>
        <taxon>Pentapetalae</taxon>
        <taxon>rosids</taxon>
        <taxon>malvids</taxon>
        <taxon>Brassicales</taxon>
        <taxon>Brassicaceae</taxon>
        <taxon>Camelineae</taxon>
        <taxon>Arabidopsis</taxon>
    </lineage>
</organism>
<evidence type="ECO:0000313" key="1">
    <source>
        <dbReference type="EMBL" id="VYS62179.1"/>
    </source>
</evidence>